<evidence type="ECO:0000256" key="4">
    <source>
        <dbReference type="ARBA" id="ARBA00022606"/>
    </source>
</evidence>
<feature type="transmembrane region" description="Helical" evidence="13">
    <location>
        <begin position="109"/>
        <end position="131"/>
    </location>
</feature>
<keyword evidence="9 12" id="KW-0675">Receptor</keyword>
<name>A0A8J6BG86_ELECQ</name>
<dbReference type="Proteomes" id="UP000770717">
    <property type="component" value="Unassembled WGS sequence"/>
</dbReference>
<keyword evidence="8 12" id="KW-0472">Membrane</keyword>
<comment type="caution">
    <text evidence="14">The sequence shown here is derived from an EMBL/GenBank/DDBJ whole genome shotgun (WGS) entry which is preliminary data.</text>
</comment>
<feature type="transmembrane region" description="Helical" evidence="13">
    <location>
        <begin position="26"/>
        <end position="46"/>
    </location>
</feature>
<evidence type="ECO:0000256" key="12">
    <source>
        <dbReference type="RuleBase" id="RU004424"/>
    </source>
</evidence>
<keyword evidence="3 12" id="KW-0919">Taste</keyword>
<feature type="transmembrane region" description="Helical" evidence="13">
    <location>
        <begin position="66"/>
        <end position="88"/>
    </location>
</feature>
<evidence type="ECO:0000256" key="9">
    <source>
        <dbReference type="ARBA" id="ARBA00023170"/>
    </source>
</evidence>
<gene>
    <name evidence="14" type="ORF">GDO78_016306</name>
</gene>
<dbReference type="AlphaFoldDB" id="A0A8J6BG86"/>
<keyword evidence="7 12" id="KW-0297">G-protein coupled receptor</keyword>
<protein>
    <recommendedName>
        <fullName evidence="12">Taste receptor type 2</fullName>
    </recommendedName>
</protein>
<evidence type="ECO:0000256" key="10">
    <source>
        <dbReference type="ARBA" id="ARBA00023224"/>
    </source>
</evidence>
<dbReference type="PANTHER" id="PTHR11394:SF47">
    <property type="entry name" value="TASTE RECEPTOR TYPE 2 MEMBER 40"/>
    <property type="match status" value="1"/>
</dbReference>
<keyword evidence="10 12" id="KW-0807">Transducer</keyword>
<dbReference type="GO" id="GO:0016020">
    <property type="term" value="C:membrane"/>
    <property type="evidence" value="ECO:0007669"/>
    <property type="project" value="UniProtKB-SubCell"/>
</dbReference>
<feature type="transmembrane region" description="Helical" evidence="13">
    <location>
        <begin position="207"/>
        <end position="228"/>
    </location>
</feature>
<sequence>MVNAFIIVMNVLDWLDSRKMKPYDKLMMSLGLSRVFLLLCFLFRIINRVGELNAYTCHIARWIFRTAQLFFDFSSLWFAMWLCVLYYVKIGIFKNTLLLRFKLSIPQTILPIILTSSVISFSFGFVFAFNIKETSDVMDSVYVPINESSSRSLKFVLPSYCFGHFIPFIIGSISKFLLIETFSVHIQHIKKNLTSFTSPNLDVHIFALRYVCLLQFMNICNLISTVLFHFNLSEGMNRNVFFLILNFYPTLHSVALIYGNLKLKRAFCGILDRIQECCKMKIPSSIHHIERKTETIIQQK</sequence>
<evidence type="ECO:0000256" key="1">
    <source>
        <dbReference type="ARBA" id="ARBA00004141"/>
    </source>
</evidence>
<dbReference type="Pfam" id="PF05296">
    <property type="entry name" value="TAS2R"/>
    <property type="match status" value="1"/>
</dbReference>
<organism evidence="14 15">
    <name type="scientific">Eleutherodactylus coqui</name>
    <name type="common">Puerto Rican coqui</name>
    <dbReference type="NCBI Taxonomy" id="57060"/>
    <lineage>
        <taxon>Eukaryota</taxon>
        <taxon>Metazoa</taxon>
        <taxon>Chordata</taxon>
        <taxon>Craniata</taxon>
        <taxon>Vertebrata</taxon>
        <taxon>Euteleostomi</taxon>
        <taxon>Amphibia</taxon>
        <taxon>Batrachia</taxon>
        <taxon>Anura</taxon>
        <taxon>Neobatrachia</taxon>
        <taxon>Hyloidea</taxon>
        <taxon>Eleutherodactylidae</taxon>
        <taxon>Eleutherodactylinae</taxon>
        <taxon>Eleutherodactylus</taxon>
        <taxon>Eleutherodactylus</taxon>
    </lineage>
</organism>
<evidence type="ECO:0000256" key="7">
    <source>
        <dbReference type="ARBA" id="ARBA00023040"/>
    </source>
</evidence>
<feature type="transmembrane region" description="Helical" evidence="13">
    <location>
        <begin position="165"/>
        <end position="186"/>
    </location>
</feature>
<reference evidence="14" key="1">
    <citation type="thesis" date="2020" institute="ProQuest LLC" country="789 East Eisenhower Parkway, Ann Arbor, MI, USA">
        <title>Comparative Genomics and Chromosome Evolution.</title>
        <authorList>
            <person name="Mudd A.B."/>
        </authorList>
    </citation>
    <scope>NUCLEOTIDE SEQUENCE</scope>
    <source>
        <strain evidence="14">HN-11 Male</strain>
        <tissue evidence="14">Kidney and liver</tissue>
    </source>
</reference>
<dbReference type="GO" id="GO:0004930">
    <property type="term" value="F:G protein-coupled receptor activity"/>
    <property type="evidence" value="ECO:0007669"/>
    <property type="project" value="UniProtKB-KW"/>
</dbReference>
<dbReference type="PANTHER" id="PTHR11394">
    <property type="entry name" value="TASTE RECEPTOR TYPE 2"/>
    <property type="match status" value="1"/>
</dbReference>
<evidence type="ECO:0000256" key="8">
    <source>
        <dbReference type="ARBA" id="ARBA00023136"/>
    </source>
</evidence>
<comment type="subcellular location">
    <subcellularLocation>
        <location evidence="1 12">Membrane</location>
        <topology evidence="1 12">Multi-pass membrane protein</topology>
    </subcellularLocation>
</comment>
<evidence type="ECO:0000256" key="11">
    <source>
        <dbReference type="RuleBase" id="RU004423"/>
    </source>
</evidence>
<keyword evidence="6 13" id="KW-1133">Transmembrane helix</keyword>
<evidence type="ECO:0000256" key="5">
    <source>
        <dbReference type="ARBA" id="ARBA00022692"/>
    </source>
</evidence>
<accession>A0A8J6BG86</accession>
<evidence type="ECO:0000256" key="6">
    <source>
        <dbReference type="ARBA" id="ARBA00022989"/>
    </source>
</evidence>
<proteinExistence type="inferred from homology"/>
<evidence type="ECO:0000313" key="14">
    <source>
        <dbReference type="EMBL" id="KAG9466666.1"/>
    </source>
</evidence>
<evidence type="ECO:0000256" key="2">
    <source>
        <dbReference type="ARBA" id="ARBA00007376"/>
    </source>
</evidence>
<dbReference type="GO" id="GO:0033038">
    <property type="term" value="F:bitter taste receptor activity"/>
    <property type="evidence" value="ECO:0007669"/>
    <property type="project" value="InterPro"/>
</dbReference>
<feature type="transmembrane region" description="Helical" evidence="13">
    <location>
        <begin position="240"/>
        <end position="261"/>
    </location>
</feature>
<dbReference type="InterPro" id="IPR007960">
    <property type="entry name" value="TAS2R"/>
</dbReference>
<dbReference type="OrthoDB" id="8876749at2759"/>
<evidence type="ECO:0000313" key="15">
    <source>
        <dbReference type="Proteomes" id="UP000770717"/>
    </source>
</evidence>
<keyword evidence="5 12" id="KW-0812">Transmembrane</keyword>
<comment type="similarity">
    <text evidence="2 11">Belongs to the G-protein coupled receptor T2R family.</text>
</comment>
<keyword evidence="15" id="KW-1185">Reference proteome</keyword>
<dbReference type="EMBL" id="WNTK01001922">
    <property type="protein sequence ID" value="KAG9466666.1"/>
    <property type="molecule type" value="Genomic_DNA"/>
</dbReference>
<evidence type="ECO:0000256" key="13">
    <source>
        <dbReference type="SAM" id="Phobius"/>
    </source>
</evidence>
<evidence type="ECO:0000256" key="3">
    <source>
        <dbReference type="ARBA" id="ARBA00022480"/>
    </source>
</evidence>
<keyword evidence="4 12" id="KW-0716">Sensory transduction</keyword>